<dbReference type="Proteomes" id="UP000594260">
    <property type="component" value="Unplaced"/>
</dbReference>
<proteinExistence type="predicted"/>
<evidence type="ECO:0000256" key="2">
    <source>
        <dbReference type="ARBA" id="ARBA00022692"/>
    </source>
</evidence>
<protein>
    <submittedName>
        <fullName evidence="6">Uncharacterized protein</fullName>
    </submittedName>
</protein>
<keyword evidence="3 5" id="KW-1133">Transmembrane helix</keyword>
<accession>A0A7M7L182</accession>
<dbReference type="AlphaFoldDB" id="A0A7M7L182"/>
<dbReference type="OrthoDB" id="5845060at2759"/>
<dbReference type="RefSeq" id="XP_022672248.1">
    <property type="nucleotide sequence ID" value="XM_022816513.1"/>
</dbReference>
<keyword evidence="2 5" id="KW-0812">Transmembrane</keyword>
<organism evidence="6 7">
    <name type="scientific">Varroa destructor</name>
    <name type="common">Honeybee mite</name>
    <dbReference type="NCBI Taxonomy" id="109461"/>
    <lineage>
        <taxon>Eukaryota</taxon>
        <taxon>Metazoa</taxon>
        <taxon>Ecdysozoa</taxon>
        <taxon>Arthropoda</taxon>
        <taxon>Chelicerata</taxon>
        <taxon>Arachnida</taxon>
        <taxon>Acari</taxon>
        <taxon>Parasitiformes</taxon>
        <taxon>Mesostigmata</taxon>
        <taxon>Gamasina</taxon>
        <taxon>Dermanyssoidea</taxon>
        <taxon>Varroidae</taxon>
        <taxon>Varroa</taxon>
    </lineage>
</organism>
<evidence type="ECO:0000313" key="7">
    <source>
        <dbReference type="Proteomes" id="UP000594260"/>
    </source>
</evidence>
<feature type="transmembrane region" description="Helical" evidence="5">
    <location>
        <begin position="48"/>
        <end position="70"/>
    </location>
</feature>
<feature type="transmembrane region" description="Helical" evidence="5">
    <location>
        <begin position="175"/>
        <end position="200"/>
    </location>
</feature>
<evidence type="ECO:0000256" key="1">
    <source>
        <dbReference type="ARBA" id="ARBA00004141"/>
    </source>
</evidence>
<feature type="transmembrane region" description="Helical" evidence="5">
    <location>
        <begin position="77"/>
        <end position="101"/>
    </location>
</feature>
<dbReference type="CTD" id="43241"/>
<evidence type="ECO:0000313" key="6">
    <source>
        <dbReference type="EnsemblMetazoa" id="XP_022672248"/>
    </source>
</evidence>
<evidence type="ECO:0000256" key="5">
    <source>
        <dbReference type="SAM" id="Phobius"/>
    </source>
</evidence>
<name>A0A7M7L182_VARDE</name>
<dbReference type="OMA" id="CPPCAPI"/>
<dbReference type="KEGG" id="vde:111254982"/>
<keyword evidence="7" id="KW-1185">Reference proteome</keyword>
<keyword evidence="4 5" id="KW-0472">Membrane</keyword>
<evidence type="ECO:0000256" key="3">
    <source>
        <dbReference type="ARBA" id="ARBA00022989"/>
    </source>
</evidence>
<dbReference type="EnsemblMetazoa" id="XM_022816513">
    <property type="protein sequence ID" value="XP_022672248"/>
    <property type="gene ID" value="LOC111254982"/>
</dbReference>
<dbReference type="FunCoup" id="A0A7M7L182">
    <property type="interactions" value="243"/>
</dbReference>
<reference evidence="6" key="1">
    <citation type="submission" date="2021-01" db="UniProtKB">
        <authorList>
            <consortium name="EnsemblMetazoa"/>
        </authorList>
    </citation>
    <scope>IDENTIFICATION</scope>
</reference>
<dbReference type="InParanoid" id="A0A7M7L182"/>
<dbReference type="InterPro" id="IPR018499">
    <property type="entry name" value="Tetraspanin/Peripherin"/>
</dbReference>
<dbReference type="GeneID" id="111254982"/>
<dbReference type="GO" id="GO:0016020">
    <property type="term" value="C:membrane"/>
    <property type="evidence" value="ECO:0007669"/>
    <property type="project" value="UniProtKB-SubCell"/>
</dbReference>
<feature type="transmembrane region" description="Helical" evidence="5">
    <location>
        <begin position="16"/>
        <end position="36"/>
    </location>
</feature>
<evidence type="ECO:0000256" key="4">
    <source>
        <dbReference type="ARBA" id="ARBA00023136"/>
    </source>
</evidence>
<dbReference type="Pfam" id="PF00335">
    <property type="entry name" value="Tetraspanin"/>
    <property type="match status" value="1"/>
</dbReference>
<sequence length="216" mass="24170">MAVLPYNRFHRLRRGLVVLNLIYILLATGLVTLVWLNHEATVVSLRAYGGILWSSGLLVLIALIGLIGTLQHHQVILFFYMVILFVVFVGQFSVSCSLHIIDKSQQKELAHESWEHASPELRNDTEVKLRCCGFGENSTEAEAGCFSDALCCSRPGNDCRCPPCWPVLQERFERGLSMVGTIGGLFSFCLLLGVWTTFCYRNTKDPAKLMSPNAFL</sequence>
<comment type="subcellular location">
    <subcellularLocation>
        <location evidence="1">Membrane</location>
        <topology evidence="1">Multi-pass membrane protein</topology>
    </subcellularLocation>
</comment>